<dbReference type="SMART" id="SM00028">
    <property type="entry name" value="TPR"/>
    <property type="match status" value="3"/>
</dbReference>
<feature type="binding site" evidence="1">
    <location>
        <position position="49"/>
    </location>
    <ligand>
        <name>ATP</name>
        <dbReference type="ChEBI" id="CHEBI:30616"/>
    </ligand>
</feature>
<dbReference type="Pfam" id="PF13191">
    <property type="entry name" value="AAA_16"/>
    <property type="match status" value="1"/>
</dbReference>
<accession>D0LQ84</accession>
<dbReference type="PANTHER" id="PTHR44329:SF289">
    <property type="entry name" value="SERINE_THREONINE-PROTEIN KINASE VIK"/>
    <property type="match status" value="1"/>
</dbReference>
<dbReference type="Gene3D" id="3.40.50.300">
    <property type="entry name" value="P-loop containing nucleotide triphosphate hydrolases"/>
    <property type="match status" value="1"/>
</dbReference>
<dbReference type="InterPro" id="IPR041664">
    <property type="entry name" value="AAA_16"/>
</dbReference>
<name>D0LQ84_HALO1</name>
<dbReference type="PROSITE" id="PS50011">
    <property type="entry name" value="PROTEIN_KINASE_DOM"/>
    <property type="match status" value="1"/>
</dbReference>
<evidence type="ECO:0000256" key="1">
    <source>
        <dbReference type="PROSITE-ProRule" id="PRU10141"/>
    </source>
</evidence>
<dbReference type="InterPro" id="IPR019734">
    <property type="entry name" value="TPR_rpt"/>
</dbReference>
<protein>
    <submittedName>
        <fullName evidence="3">Serine/threonine protein kinase</fullName>
    </submittedName>
</protein>
<dbReference type="EMBL" id="CP001804">
    <property type="protein sequence ID" value="ACY18893.1"/>
    <property type="molecule type" value="Genomic_DNA"/>
</dbReference>
<dbReference type="KEGG" id="hoh:Hoch_6424"/>
<dbReference type="InterPro" id="IPR011990">
    <property type="entry name" value="TPR-like_helical_dom_sf"/>
</dbReference>
<proteinExistence type="predicted"/>
<gene>
    <name evidence="3" type="ordered locus">Hoch_6424</name>
</gene>
<dbReference type="InterPro" id="IPR027417">
    <property type="entry name" value="P-loop_NTPase"/>
</dbReference>
<feature type="domain" description="Protein kinase" evidence="2">
    <location>
        <begin position="20"/>
        <end position="283"/>
    </location>
</feature>
<dbReference type="eggNOG" id="COG0515">
    <property type="taxonomic scope" value="Bacteria"/>
</dbReference>
<dbReference type="AlphaFoldDB" id="D0LQ84"/>
<dbReference type="PANTHER" id="PTHR44329">
    <property type="entry name" value="SERINE/THREONINE-PROTEIN KINASE TNNI3K-RELATED"/>
    <property type="match status" value="1"/>
</dbReference>
<organism evidence="3 4">
    <name type="scientific">Haliangium ochraceum (strain DSM 14365 / JCM 11303 / SMP-2)</name>
    <dbReference type="NCBI Taxonomy" id="502025"/>
    <lineage>
        <taxon>Bacteria</taxon>
        <taxon>Pseudomonadati</taxon>
        <taxon>Myxococcota</taxon>
        <taxon>Polyangia</taxon>
        <taxon>Haliangiales</taxon>
        <taxon>Kofleriaceae</taxon>
        <taxon>Haliangium</taxon>
    </lineage>
</organism>
<dbReference type="Proteomes" id="UP000001880">
    <property type="component" value="Chromosome"/>
</dbReference>
<evidence type="ECO:0000313" key="4">
    <source>
        <dbReference type="Proteomes" id="UP000001880"/>
    </source>
</evidence>
<dbReference type="PROSITE" id="PS00107">
    <property type="entry name" value="PROTEIN_KINASE_ATP"/>
    <property type="match status" value="1"/>
</dbReference>
<keyword evidence="3" id="KW-0418">Kinase</keyword>
<keyword evidence="4" id="KW-1185">Reference proteome</keyword>
<dbReference type="InterPro" id="IPR008266">
    <property type="entry name" value="Tyr_kinase_AS"/>
</dbReference>
<dbReference type="InterPro" id="IPR011009">
    <property type="entry name" value="Kinase-like_dom_sf"/>
</dbReference>
<dbReference type="SUPFAM" id="SSF56112">
    <property type="entry name" value="Protein kinase-like (PK-like)"/>
    <property type="match status" value="1"/>
</dbReference>
<dbReference type="SUPFAM" id="SSF48452">
    <property type="entry name" value="TPR-like"/>
    <property type="match status" value="2"/>
</dbReference>
<dbReference type="eggNOG" id="COG0457">
    <property type="taxonomic scope" value="Bacteria"/>
</dbReference>
<reference evidence="3 4" key="1">
    <citation type="journal article" date="2010" name="Stand. Genomic Sci.">
        <title>Complete genome sequence of Haliangium ochraceum type strain (SMP-2).</title>
        <authorList>
            <consortium name="US DOE Joint Genome Institute (JGI-PGF)"/>
            <person name="Ivanova N."/>
            <person name="Daum C."/>
            <person name="Lang E."/>
            <person name="Abt B."/>
            <person name="Kopitz M."/>
            <person name="Saunders E."/>
            <person name="Lapidus A."/>
            <person name="Lucas S."/>
            <person name="Glavina Del Rio T."/>
            <person name="Nolan M."/>
            <person name="Tice H."/>
            <person name="Copeland A."/>
            <person name="Cheng J.F."/>
            <person name="Chen F."/>
            <person name="Bruce D."/>
            <person name="Goodwin L."/>
            <person name="Pitluck S."/>
            <person name="Mavromatis K."/>
            <person name="Pati A."/>
            <person name="Mikhailova N."/>
            <person name="Chen A."/>
            <person name="Palaniappan K."/>
            <person name="Land M."/>
            <person name="Hauser L."/>
            <person name="Chang Y.J."/>
            <person name="Jeffries C.D."/>
            <person name="Detter J.C."/>
            <person name="Brettin T."/>
            <person name="Rohde M."/>
            <person name="Goker M."/>
            <person name="Bristow J."/>
            <person name="Markowitz V."/>
            <person name="Eisen J.A."/>
            <person name="Hugenholtz P."/>
            <person name="Kyrpides N.C."/>
            <person name="Klenk H.P."/>
        </authorList>
    </citation>
    <scope>NUCLEOTIDE SEQUENCE [LARGE SCALE GENOMIC DNA]</scope>
    <source>
        <strain evidence="4">DSM 14365 / CIP 107738 / JCM 11303 / AJ 13395 / SMP-2</strain>
    </source>
</reference>
<dbReference type="CDD" id="cd14014">
    <property type="entry name" value="STKc_PknB_like"/>
    <property type="match status" value="1"/>
</dbReference>
<dbReference type="SUPFAM" id="SSF52540">
    <property type="entry name" value="P-loop containing nucleoside triphosphate hydrolases"/>
    <property type="match status" value="1"/>
</dbReference>
<dbReference type="STRING" id="502025.Hoch_6424"/>
<keyword evidence="1" id="KW-0067">ATP-binding</keyword>
<dbReference type="Gene3D" id="1.10.510.10">
    <property type="entry name" value="Transferase(Phosphotransferase) domain 1"/>
    <property type="match status" value="1"/>
</dbReference>
<sequence>MPVALEAPDLRTPPPVLPGYRVGSPLGAGGFARVWHAERESDGQSVALKVARASTALARANVVREAEALERIGPPAVPRCHEHGTLASGRPYLIMEQLAGTTLAALLAERSEVFEPHEAGRLALRVLDSLIRVHEHGCVHLDLTPENVLLPAAEDESARLVDFGLVKMDEPVDDELLSNELIIAGTVEYAAPERLAGRRDIDARADIYSFGVLFYELLTARVPFVGDAISIARGHRVLRPPPLELFAAVPEPLAELCLDCLSKVPSARPPSARHLAVRLRACLEQICGDEPSAGHSMPLVQSGLLEDGHQPVVLAAVELPVVDLSMNRTVTRHKGFVARHNGRRAVCAFAALSDDKPIEMALRAARALCDHHNAHVTLHLAALRVRPGKDGRAPRVYGDAVERPARWMPSGEFTGVRLSAVAAELLPPHKSQPAQGEPGFRVLVEDALEAGDDEIPLVGRQAIIDAAQELVRQSMRTNTPSLVTLLGDHGVGKSRLCRELAALVQAQHPEVRVLMLRAGSPADDELDELVQRLDAMLHAMIEPGPLSARLLADPAAIAESLDSDEMAPTPSAVRKLGNALRRVAGKLPLAVIVDDVHYASDEVLDALEYAALDAGGTPLWIAVAGHLRLERRRPQWGQRAFRHQRIRVPSLDSEAAMRLAAALLRPVEYPPRTALETLARWTGGNPQALVDLVQTLRTMGMVRKGRQGDSWYLATAGIERLPASPVGQWMASRALSALAPDVAACARTCAVLGPELSRDELEYVQRAAERAGTAATPLDTDVGLVTLVGAGILQELQPGRFRFVRASIQQAIYDLIESRDREHVHTHALAFWQRADAAEPPERALSAIARHADAAGERRIALRAYYDLGQRAAASWRDIDADNYFTEALHNADDAEPSLWVRALRARGRVRYRLHHIQDAIDDIAKAREHAEAAADRRLLSELLIDEATALDWAEKHAASASAVERAQEYIDRLDDNELSARWVMAQGRTKFRAGQVSEAVTALSQARALSEANGDDETRIITLLLLGPLYVLAEKLDAAAACFDEAIALCKRVGDRLHLCVAYNNRCYLWVARRSLQGIMVDLGRSRQIARESAWPVLERGAAHNLAEFLHWSGLHENALALARRAYALRRFLPDPVATDALLLARILLALEQLDETREIVVEAQRLLATIGSSELDSIVMRMLQLCLAENASKTPKDTWEDLVTHASPLPDEEYLEVLYFRGRMAHRAGRLDELSEVLQKARERLLQCPIWQPAFTSLETLSTASRGPERRDSANDCD</sequence>
<dbReference type="InterPro" id="IPR051681">
    <property type="entry name" value="Ser/Thr_Kinases-Pseudokinases"/>
</dbReference>
<dbReference type="GO" id="GO:0004674">
    <property type="term" value="F:protein serine/threonine kinase activity"/>
    <property type="evidence" value="ECO:0007669"/>
    <property type="project" value="UniProtKB-KW"/>
</dbReference>
<dbReference type="HOGENOM" id="CLU_006681_0_0_7"/>
<dbReference type="Pfam" id="PF00069">
    <property type="entry name" value="Pkinase"/>
    <property type="match status" value="1"/>
</dbReference>
<dbReference type="eggNOG" id="COG1474">
    <property type="taxonomic scope" value="Bacteria"/>
</dbReference>
<dbReference type="Gene3D" id="3.30.200.20">
    <property type="entry name" value="Phosphorylase Kinase, domain 1"/>
    <property type="match status" value="1"/>
</dbReference>
<keyword evidence="3" id="KW-0723">Serine/threonine-protein kinase</keyword>
<evidence type="ECO:0000313" key="3">
    <source>
        <dbReference type="EMBL" id="ACY18893.1"/>
    </source>
</evidence>
<keyword evidence="1" id="KW-0547">Nucleotide-binding</keyword>
<dbReference type="PROSITE" id="PS00109">
    <property type="entry name" value="PROTEIN_KINASE_TYR"/>
    <property type="match status" value="1"/>
</dbReference>
<dbReference type="Gene3D" id="1.25.40.10">
    <property type="entry name" value="Tetratricopeptide repeat domain"/>
    <property type="match status" value="1"/>
</dbReference>
<dbReference type="InterPro" id="IPR017441">
    <property type="entry name" value="Protein_kinase_ATP_BS"/>
</dbReference>
<evidence type="ECO:0000259" key="2">
    <source>
        <dbReference type="PROSITE" id="PS50011"/>
    </source>
</evidence>
<keyword evidence="3" id="KW-0808">Transferase</keyword>
<dbReference type="GO" id="GO:0005524">
    <property type="term" value="F:ATP binding"/>
    <property type="evidence" value="ECO:0007669"/>
    <property type="project" value="UniProtKB-UniRule"/>
</dbReference>
<dbReference type="InterPro" id="IPR000719">
    <property type="entry name" value="Prot_kinase_dom"/>
</dbReference>